<accession>A0A074YZ03</accession>
<evidence type="ECO:0000313" key="1">
    <source>
        <dbReference type="EMBL" id="KER19903.1"/>
    </source>
</evidence>
<dbReference type="EMBL" id="KL597120">
    <property type="protein sequence ID" value="KER19903.1"/>
    <property type="molecule type" value="Genomic_DNA"/>
</dbReference>
<name>A0A074YZ03_OPIVI</name>
<sequence>MHNHNPVALVGFCKEFYWDAQSSRLAEIPRATYRQRAMYFLRRTPLSRLQTVQFRMLSIAEDFRIRLCKQKLSPEIVAGDAFGTSASQKKTKRKRRTLVVENMALYTLTDQERTSLHFSQARVLRTLNVTSQLLLQETTYVHSFKDGKLSQFEDVHEGN</sequence>
<dbReference type="GeneID" id="20325595"/>
<keyword evidence="2" id="KW-1185">Reference proteome</keyword>
<proteinExistence type="predicted"/>
<reference evidence="1 2" key="1">
    <citation type="submission" date="2013-11" db="EMBL/GenBank/DDBJ databases">
        <title>Opisthorchis viverrini - life in the bile duct.</title>
        <authorList>
            <person name="Young N.D."/>
            <person name="Nagarajan N."/>
            <person name="Lin S.J."/>
            <person name="Korhonen P.K."/>
            <person name="Jex A.R."/>
            <person name="Hall R.S."/>
            <person name="Safavi-Hemami H."/>
            <person name="Kaewkong W."/>
            <person name="Bertrand D."/>
            <person name="Gao S."/>
            <person name="Seet Q."/>
            <person name="Wongkham S."/>
            <person name="Teh B.T."/>
            <person name="Wongkham C."/>
            <person name="Intapan P.M."/>
            <person name="Maleewong W."/>
            <person name="Yang X."/>
            <person name="Hu M."/>
            <person name="Wang Z."/>
            <person name="Hofmann A."/>
            <person name="Sternberg P.W."/>
            <person name="Tan P."/>
            <person name="Wang J."/>
            <person name="Gasser R.B."/>
        </authorList>
    </citation>
    <scope>NUCLEOTIDE SEQUENCE [LARGE SCALE GENOMIC DNA]</scope>
</reference>
<dbReference type="Proteomes" id="UP000054324">
    <property type="component" value="Unassembled WGS sequence"/>
</dbReference>
<organism evidence="1 2">
    <name type="scientific">Opisthorchis viverrini</name>
    <name type="common">Southeast Asian liver fluke</name>
    <dbReference type="NCBI Taxonomy" id="6198"/>
    <lineage>
        <taxon>Eukaryota</taxon>
        <taxon>Metazoa</taxon>
        <taxon>Spiralia</taxon>
        <taxon>Lophotrochozoa</taxon>
        <taxon>Platyhelminthes</taxon>
        <taxon>Trematoda</taxon>
        <taxon>Digenea</taxon>
        <taxon>Opisthorchiida</taxon>
        <taxon>Opisthorchiata</taxon>
        <taxon>Opisthorchiidae</taxon>
        <taxon>Opisthorchis</taxon>
    </lineage>
</organism>
<protein>
    <submittedName>
        <fullName evidence="1">Uncharacterized protein</fullName>
    </submittedName>
</protein>
<dbReference type="KEGG" id="ovi:T265_11427"/>
<gene>
    <name evidence="1" type="ORF">T265_11427</name>
</gene>
<dbReference type="RefSeq" id="XP_009176346.1">
    <property type="nucleotide sequence ID" value="XM_009178082.1"/>
</dbReference>
<dbReference type="AlphaFoldDB" id="A0A074YZ03"/>
<evidence type="ECO:0000313" key="2">
    <source>
        <dbReference type="Proteomes" id="UP000054324"/>
    </source>
</evidence>
<dbReference type="CTD" id="20325595"/>